<organism evidence="1">
    <name type="scientific">Anguilla anguilla</name>
    <name type="common">European freshwater eel</name>
    <name type="synonym">Muraena anguilla</name>
    <dbReference type="NCBI Taxonomy" id="7936"/>
    <lineage>
        <taxon>Eukaryota</taxon>
        <taxon>Metazoa</taxon>
        <taxon>Chordata</taxon>
        <taxon>Craniata</taxon>
        <taxon>Vertebrata</taxon>
        <taxon>Euteleostomi</taxon>
        <taxon>Actinopterygii</taxon>
        <taxon>Neopterygii</taxon>
        <taxon>Teleostei</taxon>
        <taxon>Anguilliformes</taxon>
        <taxon>Anguillidae</taxon>
        <taxon>Anguilla</taxon>
    </lineage>
</organism>
<reference evidence="1" key="1">
    <citation type="submission" date="2014-11" db="EMBL/GenBank/DDBJ databases">
        <authorList>
            <person name="Amaro Gonzalez C."/>
        </authorList>
    </citation>
    <scope>NUCLEOTIDE SEQUENCE</scope>
</reference>
<accession>A0A0E9RUE5</accession>
<protein>
    <submittedName>
        <fullName evidence="1">Uncharacterized protein</fullName>
    </submittedName>
</protein>
<dbReference type="EMBL" id="GBXM01076145">
    <property type="protein sequence ID" value="JAH32432.1"/>
    <property type="molecule type" value="Transcribed_RNA"/>
</dbReference>
<sequence>MHLCAYRTQAPMRGCHWLLVVYIFQTLCLCNKLT</sequence>
<reference evidence="1" key="2">
    <citation type="journal article" date="2015" name="Fish Shellfish Immunol.">
        <title>Early steps in the European eel (Anguilla anguilla)-Vibrio vulnificus interaction in the gills: Role of the RtxA13 toxin.</title>
        <authorList>
            <person name="Callol A."/>
            <person name="Pajuelo D."/>
            <person name="Ebbesson L."/>
            <person name="Teles M."/>
            <person name="MacKenzie S."/>
            <person name="Amaro C."/>
        </authorList>
    </citation>
    <scope>NUCLEOTIDE SEQUENCE</scope>
</reference>
<evidence type="ECO:0000313" key="1">
    <source>
        <dbReference type="EMBL" id="JAH32432.1"/>
    </source>
</evidence>
<proteinExistence type="predicted"/>
<dbReference type="AlphaFoldDB" id="A0A0E9RUE5"/>
<name>A0A0E9RUE5_ANGAN</name>